<proteinExistence type="predicted"/>
<keyword evidence="3" id="KW-1185">Reference proteome</keyword>
<gene>
    <name evidence="2" type="ORF">KUF71_013962</name>
</gene>
<dbReference type="AlphaFoldDB" id="A0AAE1LN19"/>
<feature type="domain" description="Integrase catalytic" evidence="1">
    <location>
        <begin position="1"/>
        <end position="118"/>
    </location>
</feature>
<sequence>MELMSVFAMFGPPKYLVSDNGQPFDSNDYAQFCTSFNIKIVHSPPYCPQSNGQAEKSVDLAKKGIEKIILSETTSNSQALENDLLLIQNRLSKFLFHYRDTPTTTTLKSPNEMLLSFRPRTLLSQLLPESNANLRDYHFKIGEIVKFRLNKSSEPVTAVIVSSKGDNIYIVSIHGVEKEVHHNQLSRAGGRVL</sequence>
<evidence type="ECO:0000313" key="2">
    <source>
        <dbReference type="EMBL" id="KAK3925713.1"/>
    </source>
</evidence>
<accession>A0AAE1LN19</accession>
<dbReference type="GO" id="GO:0003676">
    <property type="term" value="F:nucleic acid binding"/>
    <property type="evidence" value="ECO:0007669"/>
    <property type="project" value="InterPro"/>
</dbReference>
<dbReference type="PANTHER" id="PTHR37984">
    <property type="entry name" value="PROTEIN CBG26694"/>
    <property type="match status" value="1"/>
</dbReference>
<dbReference type="GO" id="GO:0015074">
    <property type="term" value="P:DNA integration"/>
    <property type="evidence" value="ECO:0007669"/>
    <property type="project" value="InterPro"/>
</dbReference>
<dbReference type="Proteomes" id="UP001219518">
    <property type="component" value="Unassembled WGS sequence"/>
</dbReference>
<dbReference type="Gene3D" id="3.30.420.10">
    <property type="entry name" value="Ribonuclease H-like superfamily/Ribonuclease H"/>
    <property type="match status" value="1"/>
</dbReference>
<dbReference type="InterPro" id="IPR001584">
    <property type="entry name" value="Integrase_cat-core"/>
</dbReference>
<dbReference type="InterPro" id="IPR050951">
    <property type="entry name" value="Retrovirus_Pol_polyprotein"/>
</dbReference>
<reference evidence="2" key="2">
    <citation type="journal article" date="2023" name="BMC Genomics">
        <title>Pest status, molecular evolution, and epigenetic factors derived from the genome assembly of Frankliniella fusca, a thysanopteran phytovirus vector.</title>
        <authorList>
            <person name="Catto M.A."/>
            <person name="Labadie P.E."/>
            <person name="Jacobson A.L."/>
            <person name="Kennedy G.G."/>
            <person name="Srinivasan R."/>
            <person name="Hunt B.G."/>
        </authorList>
    </citation>
    <scope>NUCLEOTIDE SEQUENCE</scope>
    <source>
        <strain evidence="2">PL_HMW_Pooled</strain>
    </source>
</reference>
<name>A0AAE1LN19_9NEOP</name>
<dbReference type="EMBL" id="JAHWGI010001240">
    <property type="protein sequence ID" value="KAK3925713.1"/>
    <property type="molecule type" value="Genomic_DNA"/>
</dbReference>
<comment type="caution">
    <text evidence="2">The sequence shown here is derived from an EMBL/GenBank/DDBJ whole genome shotgun (WGS) entry which is preliminary data.</text>
</comment>
<dbReference type="PANTHER" id="PTHR37984:SF5">
    <property type="entry name" value="PROTEIN NYNRIN-LIKE"/>
    <property type="match status" value="1"/>
</dbReference>
<evidence type="ECO:0000313" key="3">
    <source>
        <dbReference type="Proteomes" id="UP001219518"/>
    </source>
</evidence>
<dbReference type="SUPFAM" id="SSF53098">
    <property type="entry name" value="Ribonuclease H-like"/>
    <property type="match status" value="1"/>
</dbReference>
<reference evidence="2" key="1">
    <citation type="submission" date="2021-07" db="EMBL/GenBank/DDBJ databases">
        <authorList>
            <person name="Catto M.A."/>
            <person name="Jacobson A."/>
            <person name="Kennedy G."/>
            <person name="Labadie P."/>
            <person name="Hunt B.G."/>
            <person name="Srinivasan R."/>
        </authorList>
    </citation>
    <scope>NUCLEOTIDE SEQUENCE</scope>
    <source>
        <strain evidence="2">PL_HMW_Pooled</strain>
        <tissue evidence="2">Head</tissue>
    </source>
</reference>
<dbReference type="PROSITE" id="PS50994">
    <property type="entry name" value="INTEGRASE"/>
    <property type="match status" value="1"/>
</dbReference>
<dbReference type="InterPro" id="IPR036397">
    <property type="entry name" value="RNaseH_sf"/>
</dbReference>
<organism evidence="2 3">
    <name type="scientific">Frankliniella fusca</name>
    <dbReference type="NCBI Taxonomy" id="407009"/>
    <lineage>
        <taxon>Eukaryota</taxon>
        <taxon>Metazoa</taxon>
        <taxon>Ecdysozoa</taxon>
        <taxon>Arthropoda</taxon>
        <taxon>Hexapoda</taxon>
        <taxon>Insecta</taxon>
        <taxon>Pterygota</taxon>
        <taxon>Neoptera</taxon>
        <taxon>Paraneoptera</taxon>
        <taxon>Thysanoptera</taxon>
        <taxon>Terebrantia</taxon>
        <taxon>Thripoidea</taxon>
        <taxon>Thripidae</taxon>
        <taxon>Frankliniella</taxon>
    </lineage>
</organism>
<protein>
    <recommendedName>
        <fullName evidence="1">Integrase catalytic domain-containing protein</fullName>
    </recommendedName>
</protein>
<dbReference type="InterPro" id="IPR012337">
    <property type="entry name" value="RNaseH-like_sf"/>
</dbReference>
<evidence type="ECO:0000259" key="1">
    <source>
        <dbReference type="PROSITE" id="PS50994"/>
    </source>
</evidence>